<keyword evidence="1" id="KW-1133">Transmembrane helix</keyword>
<sequence>MKRIFESIVKHWLRLLWFILFTITILSGATTIYIRSLFHPGAFSGRGGEQAAGLVFLALLLSFSILMISWLGSILCSFILKRTEGFILPVLTFAGPSVVLSIFYFLSRP</sequence>
<keyword evidence="1" id="KW-0812">Transmembrane</keyword>
<feature type="transmembrane region" description="Helical" evidence="1">
    <location>
        <begin position="54"/>
        <end position="79"/>
    </location>
</feature>
<reference evidence="3" key="2">
    <citation type="submission" date="2018-10" db="EMBL/GenBank/DDBJ databases">
        <authorList>
            <person name="Vincent A.T."/>
            <person name="Schiettekatte O."/>
            <person name="Bourhy P."/>
            <person name="Veyrier F.J."/>
            <person name="Picardeau M."/>
        </authorList>
    </citation>
    <scope>NUCLEOTIDE SEQUENCE</scope>
    <source>
        <strain evidence="3">201702407</strain>
    </source>
</reference>
<dbReference type="EMBL" id="RQGT01000099">
    <property type="protein sequence ID" value="TGM11046.1"/>
    <property type="molecule type" value="Genomic_DNA"/>
</dbReference>
<gene>
    <name evidence="2" type="ORF">DLM78_23060</name>
    <name evidence="3" type="ORF">EHQ90_17010</name>
</gene>
<dbReference type="EMBL" id="QHCS01000012">
    <property type="protein sequence ID" value="RHX83083.1"/>
    <property type="molecule type" value="Genomic_DNA"/>
</dbReference>
<comment type="caution">
    <text evidence="2">The sequence shown here is derived from an EMBL/GenBank/DDBJ whole genome shotgun (WGS) entry which is preliminary data.</text>
</comment>
<keyword evidence="1" id="KW-0472">Membrane</keyword>
<keyword evidence="5" id="KW-1185">Reference proteome</keyword>
<dbReference type="AlphaFoldDB" id="A0A4R9L0C4"/>
<reference evidence="2" key="4">
    <citation type="journal article" date="2020" name="Int. J. Syst. Evol. Microbiol.">
        <title>Leptospira yasudae sp. nov. and Leptospira stimsonii sp. nov., two new species of the pathogenic group isolated from environmental sources.</title>
        <authorList>
            <person name="Casanovas-Massana A."/>
            <person name="Hamond C."/>
            <person name="Santos L.A."/>
            <person name="de Oliveira D."/>
            <person name="Hacker K.P."/>
            <person name="Balassiano I."/>
            <person name="Costa F."/>
            <person name="Medeiros M.A."/>
            <person name="Reis M.G."/>
            <person name="Ko A.I."/>
            <person name="Wunder E.A."/>
        </authorList>
    </citation>
    <scope>NUCLEOTIDE SEQUENCE</scope>
    <source>
        <strain evidence="2">AMB6-RJ</strain>
    </source>
</reference>
<evidence type="ECO:0000313" key="3">
    <source>
        <dbReference type="EMBL" id="TGM11046.1"/>
    </source>
</evidence>
<dbReference type="Proteomes" id="UP000297422">
    <property type="component" value="Unassembled WGS sequence"/>
</dbReference>
<name>A0A4R9L0C4_9LEPT</name>
<evidence type="ECO:0000313" key="4">
    <source>
        <dbReference type="Proteomes" id="UP000266669"/>
    </source>
</evidence>
<organism evidence="2 4">
    <name type="scientific">Leptospira stimsonii</name>
    <dbReference type="NCBI Taxonomy" id="2202203"/>
    <lineage>
        <taxon>Bacteria</taxon>
        <taxon>Pseudomonadati</taxon>
        <taxon>Spirochaetota</taxon>
        <taxon>Spirochaetia</taxon>
        <taxon>Leptospirales</taxon>
        <taxon>Leptospiraceae</taxon>
        <taxon>Leptospira</taxon>
    </lineage>
</organism>
<dbReference type="Proteomes" id="UP000266669">
    <property type="component" value="Unassembled WGS sequence"/>
</dbReference>
<protein>
    <submittedName>
        <fullName evidence="2">Uncharacterized protein</fullName>
    </submittedName>
</protein>
<proteinExistence type="predicted"/>
<reference evidence="5" key="3">
    <citation type="journal article" date="2019" name="PLoS Negl. Trop. Dis.">
        <title>Revisiting the worldwide diversity of Leptospira species in the environment.</title>
        <authorList>
            <person name="Vincent A.T."/>
            <person name="Schiettekatte O."/>
            <person name="Bourhy P."/>
            <person name="Veyrier F.J."/>
            <person name="Picardeau M."/>
        </authorList>
    </citation>
    <scope>NUCLEOTIDE SEQUENCE [LARGE SCALE GENOMIC DNA]</scope>
    <source>
        <strain evidence="5">201702407</strain>
    </source>
</reference>
<feature type="transmembrane region" description="Helical" evidence="1">
    <location>
        <begin position="12"/>
        <end position="34"/>
    </location>
</feature>
<accession>A0A4R9L0C4</accession>
<dbReference type="RefSeq" id="WP_118984110.1">
    <property type="nucleotide sequence ID" value="NZ_QHCS01000012.1"/>
</dbReference>
<feature type="transmembrane region" description="Helical" evidence="1">
    <location>
        <begin position="86"/>
        <end position="106"/>
    </location>
</feature>
<evidence type="ECO:0000313" key="2">
    <source>
        <dbReference type="EMBL" id="RHX83083.1"/>
    </source>
</evidence>
<reference evidence="4" key="1">
    <citation type="submission" date="2018-05" db="EMBL/GenBank/DDBJ databases">
        <title>Leptospira yasudae sp. nov. and Leptospira stimsonii sp. nov., two pathogenic species of the genus Leptospira isolated from environmental sources.</title>
        <authorList>
            <person name="Casanovas-Massana A."/>
            <person name="Hamond C."/>
            <person name="Santos L.A."/>
            <person name="Hacker K.P."/>
            <person name="Balassiano I."/>
            <person name="Medeiros M.A."/>
            <person name="Reis M.G."/>
            <person name="Ko A.I."/>
            <person name="Wunder E.A."/>
        </authorList>
    </citation>
    <scope>NUCLEOTIDE SEQUENCE [LARGE SCALE GENOMIC DNA]</scope>
    <source>
        <strain evidence="4">AMB6-RJ</strain>
    </source>
</reference>
<evidence type="ECO:0000313" key="5">
    <source>
        <dbReference type="Proteomes" id="UP000297422"/>
    </source>
</evidence>
<evidence type="ECO:0000256" key="1">
    <source>
        <dbReference type="SAM" id="Phobius"/>
    </source>
</evidence>